<evidence type="ECO:0000313" key="1">
    <source>
        <dbReference type="EMBL" id="MDR6240815.1"/>
    </source>
</evidence>
<sequence length="179" mass="21540">MDDIFEKIRSLNPHYSNDGGIDAWEELYEIILQEIDCLELRELLYDDFKFYKQKGFQVFNEYISINNSPYLNDKTNKTVIIEFDSIRNHIRFNYEFSEMNSDITILSFLKVLPNFNAYDLRIQKAITLYWAKYIKAIYSHELDFNPMFSFDTFSIQILLNSRIEYSWLIHNESDTFITP</sequence>
<dbReference type="RefSeq" id="WP_309941091.1">
    <property type="nucleotide sequence ID" value="NZ_AP025306.1"/>
</dbReference>
<comment type="caution">
    <text evidence="1">The sequence shown here is derived from an EMBL/GenBank/DDBJ whole genome shotgun (WGS) entry which is preliminary data.</text>
</comment>
<reference evidence="1" key="1">
    <citation type="submission" date="2023-07" db="EMBL/GenBank/DDBJ databases">
        <title>Genomic Encyclopedia of Type Strains, Phase IV (KMG-IV): sequencing the most valuable type-strain genomes for metagenomic binning, comparative biology and taxonomic classification.</title>
        <authorList>
            <person name="Goeker M."/>
        </authorList>
    </citation>
    <scope>NUCLEOTIDE SEQUENCE</scope>
    <source>
        <strain evidence="1">DSM 26174</strain>
    </source>
</reference>
<keyword evidence="2" id="KW-1185">Reference proteome</keyword>
<dbReference type="AlphaFoldDB" id="A0AAE3XQK2"/>
<gene>
    <name evidence="1" type="ORF">HNQ88_003891</name>
</gene>
<accession>A0AAE3XQK2</accession>
<protein>
    <submittedName>
        <fullName evidence="1">Uncharacterized protein</fullName>
    </submittedName>
</protein>
<organism evidence="1 2">
    <name type="scientific">Aureibacter tunicatorum</name>
    <dbReference type="NCBI Taxonomy" id="866807"/>
    <lineage>
        <taxon>Bacteria</taxon>
        <taxon>Pseudomonadati</taxon>
        <taxon>Bacteroidota</taxon>
        <taxon>Cytophagia</taxon>
        <taxon>Cytophagales</taxon>
        <taxon>Persicobacteraceae</taxon>
        <taxon>Aureibacter</taxon>
    </lineage>
</organism>
<name>A0AAE3XQK2_9BACT</name>
<proteinExistence type="predicted"/>
<dbReference type="Proteomes" id="UP001185092">
    <property type="component" value="Unassembled WGS sequence"/>
</dbReference>
<evidence type="ECO:0000313" key="2">
    <source>
        <dbReference type="Proteomes" id="UP001185092"/>
    </source>
</evidence>
<dbReference type="EMBL" id="JAVDQD010000005">
    <property type="protein sequence ID" value="MDR6240815.1"/>
    <property type="molecule type" value="Genomic_DNA"/>
</dbReference>